<evidence type="ECO:0000313" key="2">
    <source>
        <dbReference type="Proteomes" id="UP000186817"/>
    </source>
</evidence>
<dbReference type="EMBL" id="LSRX01000276">
    <property type="protein sequence ID" value="OLQ02000.1"/>
    <property type="molecule type" value="Genomic_DNA"/>
</dbReference>
<dbReference type="CDD" id="cd09272">
    <property type="entry name" value="RNase_HI_RT_Ty1"/>
    <property type="match status" value="1"/>
</dbReference>
<keyword evidence="2" id="KW-1185">Reference proteome</keyword>
<name>A0A1Q9E3K2_SYMMI</name>
<organism evidence="1 2">
    <name type="scientific">Symbiodinium microadriaticum</name>
    <name type="common">Dinoflagellate</name>
    <name type="synonym">Zooxanthella microadriatica</name>
    <dbReference type="NCBI Taxonomy" id="2951"/>
    <lineage>
        <taxon>Eukaryota</taxon>
        <taxon>Sar</taxon>
        <taxon>Alveolata</taxon>
        <taxon>Dinophyceae</taxon>
        <taxon>Suessiales</taxon>
        <taxon>Symbiodiniaceae</taxon>
        <taxon>Symbiodinium</taxon>
    </lineage>
</organism>
<dbReference type="OrthoDB" id="434790at2759"/>
<dbReference type="Proteomes" id="UP000186817">
    <property type="component" value="Unassembled WGS sequence"/>
</dbReference>
<protein>
    <submittedName>
        <fullName evidence="1">Uncharacterized protein</fullName>
    </submittedName>
</protein>
<sequence length="213" mass="23655">MVEMARELIGLGQLISHVFDHVTSPLDLATDSASARQVSMMSGFLRRMRHVDLRLCFLQDKVENGEILVQHVPGTDNVADLLTKNLSATQTWYHIVQLGLEERLTRSVFLSEDALPVRCTLFVCMKGLFSASADDPWTLLIGRCKLQTPHYVVMVEFCTSGEAWLTRLANHYGIHAIPVVAEVDATLPETMELIEALLGNGSIGPALRDKRVV</sequence>
<gene>
    <name evidence="1" type="ORF">AK812_SmicGene15222</name>
</gene>
<dbReference type="AlphaFoldDB" id="A0A1Q9E3K2"/>
<proteinExistence type="predicted"/>
<comment type="caution">
    <text evidence="1">The sequence shown here is derived from an EMBL/GenBank/DDBJ whole genome shotgun (WGS) entry which is preliminary data.</text>
</comment>
<reference evidence="1 2" key="1">
    <citation type="submission" date="2016-02" db="EMBL/GenBank/DDBJ databases">
        <title>Genome analysis of coral dinoflagellate symbionts highlights evolutionary adaptations to a symbiotic lifestyle.</title>
        <authorList>
            <person name="Aranda M."/>
            <person name="Li Y."/>
            <person name="Liew Y.J."/>
            <person name="Baumgarten S."/>
            <person name="Simakov O."/>
            <person name="Wilson M."/>
            <person name="Piel J."/>
            <person name="Ashoor H."/>
            <person name="Bougouffa S."/>
            <person name="Bajic V.B."/>
            <person name="Ryu T."/>
            <person name="Ravasi T."/>
            <person name="Bayer T."/>
            <person name="Micklem G."/>
            <person name="Kim H."/>
            <person name="Bhak J."/>
            <person name="Lajeunesse T.C."/>
            <person name="Voolstra C.R."/>
        </authorList>
    </citation>
    <scope>NUCLEOTIDE SEQUENCE [LARGE SCALE GENOMIC DNA]</scope>
    <source>
        <strain evidence="1 2">CCMP2467</strain>
    </source>
</reference>
<accession>A0A1Q9E3K2</accession>
<evidence type="ECO:0000313" key="1">
    <source>
        <dbReference type="EMBL" id="OLQ02000.1"/>
    </source>
</evidence>